<accession>A0ABS5PBG4</accession>
<dbReference type="RefSeq" id="WP_213299468.1">
    <property type="nucleotide sequence ID" value="NZ_JAGYVZ010000009.1"/>
</dbReference>
<protein>
    <recommendedName>
        <fullName evidence="4">DUF4157 domain-containing protein</fullName>
    </recommendedName>
</protein>
<gene>
    <name evidence="2" type="ORF">KHA90_11415</name>
</gene>
<keyword evidence="3" id="KW-1185">Reference proteome</keyword>
<feature type="compositionally biased region" description="Basic residues" evidence="1">
    <location>
        <begin position="133"/>
        <end position="144"/>
    </location>
</feature>
<proteinExistence type="predicted"/>
<dbReference type="Proteomes" id="UP000722625">
    <property type="component" value="Unassembled WGS sequence"/>
</dbReference>
<comment type="caution">
    <text evidence="2">The sequence shown here is derived from an EMBL/GenBank/DDBJ whole genome shotgun (WGS) entry which is preliminary data.</text>
</comment>
<sequence>MNTYHNKTLENTTQIAASHKHDQNTAIQLKDNRPNSVAQLKQIDSNEKVVQLCQHNHPQHASIAVCPYGLKSAAFRIPPKHVKGAKASKFSEGSQAVMDHAHAQLTAGNATVESTIAGGGHDIEVSVPRAHRHLPARPPRRFNVHKTSNNDGSGQLAHDFFLKNGESSESEASDAEEEDAAPAAAAAEEEHKEEKKS</sequence>
<organism evidence="2 3">
    <name type="scientific">Flavobacterium psychroterrae</name>
    <dbReference type="NCBI Taxonomy" id="2133767"/>
    <lineage>
        <taxon>Bacteria</taxon>
        <taxon>Pseudomonadati</taxon>
        <taxon>Bacteroidota</taxon>
        <taxon>Flavobacteriia</taxon>
        <taxon>Flavobacteriales</taxon>
        <taxon>Flavobacteriaceae</taxon>
        <taxon>Flavobacterium</taxon>
    </lineage>
</organism>
<evidence type="ECO:0000313" key="2">
    <source>
        <dbReference type="EMBL" id="MBS7231633.1"/>
    </source>
</evidence>
<evidence type="ECO:0000313" key="3">
    <source>
        <dbReference type="Proteomes" id="UP000722625"/>
    </source>
</evidence>
<feature type="compositionally biased region" description="Basic and acidic residues" evidence="1">
    <location>
        <begin position="188"/>
        <end position="197"/>
    </location>
</feature>
<name>A0ABS5PBG4_9FLAO</name>
<evidence type="ECO:0000256" key="1">
    <source>
        <dbReference type="SAM" id="MobiDB-lite"/>
    </source>
</evidence>
<feature type="region of interest" description="Disordered" evidence="1">
    <location>
        <begin position="133"/>
        <end position="197"/>
    </location>
</feature>
<feature type="compositionally biased region" description="Acidic residues" evidence="1">
    <location>
        <begin position="168"/>
        <end position="180"/>
    </location>
</feature>
<dbReference type="EMBL" id="JAGYVZ010000009">
    <property type="protein sequence ID" value="MBS7231633.1"/>
    <property type="molecule type" value="Genomic_DNA"/>
</dbReference>
<evidence type="ECO:0008006" key="4">
    <source>
        <dbReference type="Google" id="ProtNLM"/>
    </source>
</evidence>
<reference evidence="2 3" key="1">
    <citation type="journal article" date="2018" name="Int. J. Syst. Evol. Microbiol.">
        <title>Flavobacterium chryseum sp. nov. and Flavobacterium psychroterrae sp. nov., novel environmental bacteria isolated from Antarctica.</title>
        <authorList>
            <person name="Kralova S."/>
            <person name="Svec P."/>
            <person name="Busse H.J."/>
            <person name="Stankova E."/>
            <person name="Vaczi P."/>
            <person name="Sedlacek I."/>
        </authorList>
    </citation>
    <scope>NUCLEOTIDE SEQUENCE [LARGE SCALE GENOMIC DNA]</scope>
    <source>
        <strain evidence="2 3">CCM 8827</strain>
    </source>
</reference>